<proteinExistence type="predicted"/>
<organism evidence="2 3">
    <name type="scientific">Chlamydomonas incerta</name>
    <dbReference type="NCBI Taxonomy" id="51695"/>
    <lineage>
        <taxon>Eukaryota</taxon>
        <taxon>Viridiplantae</taxon>
        <taxon>Chlorophyta</taxon>
        <taxon>core chlorophytes</taxon>
        <taxon>Chlorophyceae</taxon>
        <taxon>CS clade</taxon>
        <taxon>Chlamydomonadales</taxon>
        <taxon>Chlamydomonadaceae</taxon>
        <taxon>Chlamydomonas</taxon>
    </lineage>
</organism>
<feature type="compositionally biased region" description="Low complexity" evidence="1">
    <location>
        <begin position="45"/>
        <end position="72"/>
    </location>
</feature>
<gene>
    <name evidence="2" type="ORF">HXX76_016169</name>
</gene>
<comment type="caution">
    <text evidence="2">The sequence shown here is derived from an EMBL/GenBank/DDBJ whole genome shotgun (WGS) entry which is preliminary data.</text>
</comment>
<dbReference type="Proteomes" id="UP000650467">
    <property type="component" value="Unassembled WGS sequence"/>
</dbReference>
<reference evidence="2" key="1">
    <citation type="journal article" date="2020" name="bioRxiv">
        <title>Comparative genomics of Chlamydomonas.</title>
        <authorList>
            <person name="Craig R.J."/>
            <person name="Hasan A.R."/>
            <person name="Ness R.W."/>
            <person name="Keightley P.D."/>
        </authorList>
    </citation>
    <scope>NUCLEOTIDE SEQUENCE</scope>
    <source>
        <strain evidence="2">SAG 7.73</strain>
    </source>
</reference>
<feature type="region of interest" description="Disordered" evidence="1">
    <location>
        <begin position="154"/>
        <end position="184"/>
    </location>
</feature>
<sequence>MYQQLGGDATGGLALGGYAPPEQGAARFPGVSPRLHQELLHIAARSRPSSASSSSRSDRTSSSWLTSGSSRSGTMHSARSEQPSASQGLPGHLNVHVHSSPAPAAAAASPTAAAGADVASQQLLVDALLRELEWLRARNRAACAEVAARFAAPAAPAAGRPPPLGHAPTAAAMQPPVAPGTAAPAPGTAVDVAAPAPAALPGPEVVAAAAAAAAVAAAAGAPPPPPPPAPQQPVTVIDMASASWSGSAPPAPLPPLVPWLLAPQAPPGPVARSTGLYPAYAGTPAAALPAVALPAPVSAAAAVAPAAPPAALAGAGALPGAAAIHGAASALAAFPAFDNAGAAWHLSNAP</sequence>
<evidence type="ECO:0000313" key="2">
    <source>
        <dbReference type="EMBL" id="KAG2422255.1"/>
    </source>
</evidence>
<dbReference type="AlphaFoldDB" id="A0A835SKW8"/>
<evidence type="ECO:0000313" key="3">
    <source>
        <dbReference type="Proteomes" id="UP000650467"/>
    </source>
</evidence>
<dbReference type="EMBL" id="JAEHOC010000133">
    <property type="protein sequence ID" value="KAG2422255.1"/>
    <property type="molecule type" value="Genomic_DNA"/>
</dbReference>
<feature type="compositionally biased region" description="Low complexity" evidence="1">
    <location>
        <begin position="99"/>
        <end position="108"/>
    </location>
</feature>
<feature type="compositionally biased region" description="Polar residues" evidence="1">
    <location>
        <begin position="73"/>
        <end position="87"/>
    </location>
</feature>
<keyword evidence="3" id="KW-1185">Reference proteome</keyword>
<protein>
    <submittedName>
        <fullName evidence="2">Uncharacterized protein</fullName>
    </submittedName>
</protein>
<evidence type="ECO:0000256" key="1">
    <source>
        <dbReference type="SAM" id="MobiDB-lite"/>
    </source>
</evidence>
<name>A0A835SKW8_CHLIN</name>
<accession>A0A835SKW8</accession>
<feature type="non-terminal residue" evidence="2">
    <location>
        <position position="350"/>
    </location>
</feature>
<feature type="region of interest" description="Disordered" evidence="1">
    <location>
        <begin position="1"/>
        <end position="108"/>
    </location>
</feature>